<dbReference type="RefSeq" id="WP_007900868.1">
    <property type="nucleotide sequence ID" value="NZ_CALLOM010000072.1"/>
</dbReference>
<dbReference type="GeneID" id="78337499"/>
<proteinExistence type="predicted"/>
<protein>
    <recommendedName>
        <fullName evidence="3">DUF3791 domain-containing protein</fullName>
    </recommendedName>
</protein>
<evidence type="ECO:0000313" key="1">
    <source>
        <dbReference type="EMBL" id="RHK49646.1"/>
    </source>
</evidence>
<organism evidence="1 2">
    <name type="scientific">Leyella stercorea</name>
    <dbReference type="NCBI Taxonomy" id="363265"/>
    <lineage>
        <taxon>Bacteria</taxon>
        <taxon>Pseudomonadati</taxon>
        <taxon>Bacteroidota</taxon>
        <taxon>Bacteroidia</taxon>
        <taxon>Bacteroidales</taxon>
        <taxon>Prevotellaceae</taxon>
        <taxon>Leyella</taxon>
    </lineage>
</organism>
<dbReference type="AlphaFoldDB" id="A0A3C0CCD6"/>
<sequence length="82" mass="9444">MTQKEFEERIKSPAIQTMILSHQIGGVAYELSKRLNVSPARALDLFYRSQTCADLHNRNTGLYLYGNLYIADEFMLECQAKQ</sequence>
<reference evidence="1 2" key="1">
    <citation type="submission" date="2018-08" db="EMBL/GenBank/DDBJ databases">
        <title>A genome reference for cultivated species of the human gut microbiota.</title>
        <authorList>
            <person name="Zou Y."/>
            <person name="Xue W."/>
            <person name="Luo G."/>
        </authorList>
    </citation>
    <scope>NUCLEOTIDE SEQUENCE [LARGE SCALE GENOMIC DNA]</scope>
    <source>
        <strain evidence="1 2">AF42-9</strain>
    </source>
</reference>
<gene>
    <name evidence="1" type="ORF">DW060_08545</name>
</gene>
<evidence type="ECO:0008006" key="3">
    <source>
        <dbReference type="Google" id="ProtNLM"/>
    </source>
</evidence>
<dbReference type="OrthoDB" id="1029717at2"/>
<dbReference type="EMBL" id="QRNO01000041">
    <property type="protein sequence ID" value="RHK49646.1"/>
    <property type="molecule type" value="Genomic_DNA"/>
</dbReference>
<name>A0A3C0CCD6_9BACT</name>
<keyword evidence="2" id="KW-1185">Reference proteome</keyword>
<dbReference type="Proteomes" id="UP000286598">
    <property type="component" value="Unassembled WGS sequence"/>
</dbReference>
<evidence type="ECO:0000313" key="2">
    <source>
        <dbReference type="Proteomes" id="UP000286598"/>
    </source>
</evidence>
<comment type="caution">
    <text evidence="1">The sequence shown here is derived from an EMBL/GenBank/DDBJ whole genome shotgun (WGS) entry which is preliminary data.</text>
</comment>
<accession>A0A3C0CCD6</accession>